<dbReference type="PROSITE" id="PS00687">
    <property type="entry name" value="ALDEHYDE_DEHYDR_GLU"/>
    <property type="match status" value="1"/>
</dbReference>
<evidence type="ECO:0000256" key="2">
    <source>
        <dbReference type="ARBA" id="ARBA00023002"/>
    </source>
</evidence>
<accession>A0A2J5PY05</accession>
<dbReference type="Gene3D" id="3.40.309.10">
    <property type="entry name" value="Aldehyde Dehydrogenase, Chain A, domain 2"/>
    <property type="match status" value="1"/>
</dbReference>
<dbReference type="Proteomes" id="UP000234667">
    <property type="component" value="Unassembled WGS sequence"/>
</dbReference>
<reference evidence="7 8" key="2">
    <citation type="submission" date="2018-01" db="EMBL/GenBank/DDBJ databases">
        <title>Genomic study of Klebsiella pneumoniae.</title>
        <authorList>
            <person name="Yang Y."/>
            <person name="Bicalho R."/>
        </authorList>
    </citation>
    <scope>NUCLEOTIDE SEQUENCE [LARGE SCALE GENOMIC DNA]</scope>
    <source>
        <strain evidence="7 8">A10</strain>
    </source>
</reference>
<sequence length="495" mass="53568">MDFHNLAYWQEKAKNIAIETRLFINGEYSAAADNSVFATVDPTAQQTLAEVARGKKADVDRAVQAARGVFDRGDWSQASPAQRKAVLHKFADLMEAHREELALLETLDTGKPIRHSLRDDVPGAARAIRWYAEAIDKVYGEVAPTGGNELAMIVREPIGVIAAVVPWNFPLLLACWKLGPALASGNSVVLKPSEKSPLTALRLAGLAKQAGLPDGVFNVVSGFGHEAGQALAQHHDVEVITFTGSTRTGKQLLKDAGDSNMKRVWLEAGGKSANIVFADCPDLQKAVNATAGGIFYNQGQVCIAGTRLLLEESIADRFLDLLKEQAKGWQPGNPLDPNTTMGMLIDNSHADSVHSFIRAGEAHSTLLLDGRKNPWPAAVGPTIFVDVDPASALSQEEIFGPVLVVTRFKTEEQALALANDSRYGLGAAVWTRDLSRAHRVSRRLKAGSVFVNNYNDGDMTVPFGGYKQSGNGRDKSLHALEKFTELKTIWIALES</sequence>
<evidence type="ECO:0000256" key="4">
    <source>
        <dbReference type="PROSITE-ProRule" id="PRU10007"/>
    </source>
</evidence>
<dbReference type="FunFam" id="3.40.605.10:FF:000001">
    <property type="entry name" value="Aldehyde dehydrogenase 1"/>
    <property type="match status" value="1"/>
</dbReference>
<dbReference type="InterPro" id="IPR016162">
    <property type="entry name" value="Ald_DH_N"/>
</dbReference>
<dbReference type="GO" id="GO:0004030">
    <property type="term" value="F:aldehyde dehydrogenase [NAD(P)+] activity"/>
    <property type="evidence" value="ECO:0007669"/>
    <property type="project" value="UniProtKB-ARBA"/>
</dbReference>
<organism evidence="7 8">
    <name type="scientific">Klebsiella michiganensis</name>
    <dbReference type="NCBI Taxonomy" id="1134687"/>
    <lineage>
        <taxon>Bacteria</taxon>
        <taxon>Pseudomonadati</taxon>
        <taxon>Pseudomonadota</taxon>
        <taxon>Gammaproteobacteria</taxon>
        <taxon>Enterobacterales</taxon>
        <taxon>Enterobacteriaceae</taxon>
        <taxon>Klebsiella/Raoultella group</taxon>
        <taxon>Klebsiella</taxon>
    </lineage>
</organism>
<reference evidence="7 8" key="1">
    <citation type="submission" date="2017-11" db="EMBL/GenBank/DDBJ databases">
        <authorList>
            <person name="Han C.G."/>
        </authorList>
    </citation>
    <scope>NUCLEOTIDE SEQUENCE [LARGE SCALE GENOMIC DNA]</scope>
    <source>
        <strain evidence="7 8">A10</strain>
    </source>
</reference>
<dbReference type="InterPro" id="IPR016160">
    <property type="entry name" value="Ald_DH_CS_CYS"/>
</dbReference>
<dbReference type="KEGG" id="kom:HR38_15440"/>
<dbReference type="EMBL" id="PIDR01000277">
    <property type="protein sequence ID" value="PLO70814.1"/>
    <property type="molecule type" value="Genomic_DNA"/>
</dbReference>
<dbReference type="CDD" id="cd07112">
    <property type="entry name" value="ALDH_GABALDH-PuuC"/>
    <property type="match status" value="1"/>
</dbReference>
<dbReference type="SUPFAM" id="SSF53720">
    <property type="entry name" value="ALDH-like"/>
    <property type="match status" value="1"/>
</dbReference>
<evidence type="ECO:0000256" key="5">
    <source>
        <dbReference type="RuleBase" id="RU003345"/>
    </source>
</evidence>
<keyword evidence="3" id="KW-0520">NAD</keyword>
<evidence type="ECO:0000313" key="7">
    <source>
        <dbReference type="EMBL" id="PLO70814.1"/>
    </source>
</evidence>
<protein>
    <submittedName>
        <fullName evidence="7">Aldehyde dehydrogenase PuuC</fullName>
    </submittedName>
</protein>
<dbReference type="Gene3D" id="3.40.605.10">
    <property type="entry name" value="Aldehyde Dehydrogenase, Chain A, domain 1"/>
    <property type="match status" value="1"/>
</dbReference>
<feature type="active site" evidence="4">
    <location>
        <position position="267"/>
    </location>
</feature>
<evidence type="ECO:0000313" key="8">
    <source>
        <dbReference type="Proteomes" id="UP000234667"/>
    </source>
</evidence>
<gene>
    <name evidence="7" type="ORF">CWN49_11290</name>
</gene>
<dbReference type="InterPro" id="IPR016161">
    <property type="entry name" value="Ald_DH/histidinol_DH"/>
</dbReference>
<evidence type="ECO:0000256" key="3">
    <source>
        <dbReference type="ARBA" id="ARBA00023027"/>
    </source>
</evidence>
<dbReference type="Pfam" id="PF00171">
    <property type="entry name" value="Aldedh"/>
    <property type="match status" value="1"/>
</dbReference>
<keyword evidence="2 5" id="KW-0560">Oxidoreductase</keyword>
<comment type="caution">
    <text evidence="7">The sequence shown here is derived from an EMBL/GenBank/DDBJ whole genome shotgun (WGS) entry which is preliminary data.</text>
</comment>
<proteinExistence type="inferred from homology"/>
<dbReference type="AlphaFoldDB" id="A0A2J5PY05"/>
<dbReference type="NCBIfam" id="NF007352">
    <property type="entry name" value="PRK09847.1"/>
    <property type="match status" value="1"/>
</dbReference>
<name>A0A2J5PY05_9ENTR</name>
<dbReference type="PROSITE" id="PS00070">
    <property type="entry name" value="ALDEHYDE_DEHYDR_CYS"/>
    <property type="match status" value="1"/>
</dbReference>
<dbReference type="RefSeq" id="WP_032719712.1">
    <property type="nucleotide sequence ID" value="NZ_CABGWH010000001.1"/>
</dbReference>
<comment type="similarity">
    <text evidence="1 5">Belongs to the aldehyde dehydrogenase family.</text>
</comment>
<feature type="domain" description="Aldehyde dehydrogenase" evidence="6">
    <location>
        <begin position="33"/>
        <end position="489"/>
    </location>
</feature>
<evidence type="ECO:0000259" key="6">
    <source>
        <dbReference type="Pfam" id="PF00171"/>
    </source>
</evidence>
<dbReference type="InterPro" id="IPR016163">
    <property type="entry name" value="Ald_DH_C"/>
</dbReference>
<dbReference type="InterPro" id="IPR015590">
    <property type="entry name" value="Aldehyde_DH_dom"/>
</dbReference>
<dbReference type="InterPro" id="IPR029510">
    <property type="entry name" value="Ald_DH_CS_GLU"/>
</dbReference>
<dbReference type="PANTHER" id="PTHR11699">
    <property type="entry name" value="ALDEHYDE DEHYDROGENASE-RELATED"/>
    <property type="match status" value="1"/>
</dbReference>
<evidence type="ECO:0000256" key="1">
    <source>
        <dbReference type="ARBA" id="ARBA00009986"/>
    </source>
</evidence>
<dbReference type="FunFam" id="3.40.309.10:FF:000012">
    <property type="entry name" value="Betaine aldehyde dehydrogenase"/>
    <property type="match status" value="1"/>
</dbReference>